<comment type="caution">
    <text evidence="2">The sequence shown here is derived from an EMBL/GenBank/DDBJ whole genome shotgun (WGS) entry which is preliminary data.</text>
</comment>
<proteinExistence type="predicted"/>
<gene>
    <name evidence="2" type="ORF">LCGC14_1947540</name>
</gene>
<organism evidence="2">
    <name type="scientific">marine sediment metagenome</name>
    <dbReference type="NCBI Taxonomy" id="412755"/>
    <lineage>
        <taxon>unclassified sequences</taxon>
        <taxon>metagenomes</taxon>
        <taxon>ecological metagenomes</taxon>
    </lineage>
</organism>
<evidence type="ECO:0000256" key="1">
    <source>
        <dbReference type="SAM" id="MobiDB-lite"/>
    </source>
</evidence>
<name>A0A0F9FIC5_9ZZZZ</name>
<sequence>MPAKSVAQQRFMGMVHSAQKKGGKAASPEVAKTAKSIKKKDAK</sequence>
<dbReference type="EMBL" id="LAZR01021193">
    <property type="protein sequence ID" value="KKL86159.1"/>
    <property type="molecule type" value="Genomic_DNA"/>
</dbReference>
<dbReference type="AlphaFoldDB" id="A0A0F9FIC5"/>
<accession>A0A0F9FIC5</accession>
<feature type="non-terminal residue" evidence="2">
    <location>
        <position position="43"/>
    </location>
</feature>
<feature type="region of interest" description="Disordered" evidence="1">
    <location>
        <begin position="1"/>
        <end position="43"/>
    </location>
</feature>
<protein>
    <submittedName>
        <fullName evidence="2">Uncharacterized protein</fullName>
    </submittedName>
</protein>
<evidence type="ECO:0000313" key="2">
    <source>
        <dbReference type="EMBL" id="KKL86159.1"/>
    </source>
</evidence>
<reference evidence="2" key="1">
    <citation type="journal article" date="2015" name="Nature">
        <title>Complex archaea that bridge the gap between prokaryotes and eukaryotes.</title>
        <authorList>
            <person name="Spang A."/>
            <person name="Saw J.H."/>
            <person name="Jorgensen S.L."/>
            <person name="Zaremba-Niedzwiedzka K."/>
            <person name="Martijn J."/>
            <person name="Lind A.E."/>
            <person name="van Eijk R."/>
            <person name="Schleper C."/>
            <person name="Guy L."/>
            <person name="Ettema T.J."/>
        </authorList>
    </citation>
    <scope>NUCLEOTIDE SEQUENCE</scope>
</reference>